<reference evidence="2" key="1">
    <citation type="submission" date="2020-11" db="EMBL/GenBank/DDBJ databases">
        <authorList>
            <person name="Tran Van P."/>
        </authorList>
    </citation>
    <scope>NUCLEOTIDE SEQUENCE</scope>
</reference>
<feature type="region of interest" description="Disordered" evidence="1">
    <location>
        <begin position="1"/>
        <end position="31"/>
    </location>
</feature>
<dbReference type="AlphaFoldDB" id="A0A7R9HXC5"/>
<organism evidence="2">
    <name type="scientific">Timema bartmani</name>
    <dbReference type="NCBI Taxonomy" id="61472"/>
    <lineage>
        <taxon>Eukaryota</taxon>
        <taxon>Metazoa</taxon>
        <taxon>Ecdysozoa</taxon>
        <taxon>Arthropoda</taxon>
        <taxon>Hexapoda</taxon>
        <taxon>Insecta</taxon>
        <taxon>Pterygota</taxon>
        <taxon>Neoptera</taxon>
        <taxon>Polyneoptera</taxon>
        <taxon>Phasmatodea</taxon>
        <taxon>Timematodea</taxon>
        <taxon>Timematoidea</taxon>
        <taxon>Timematidae</taxon>
        <taxon>Timema</taxon>
    </lineage>
</organism>
<protein>
    <submittedName>
        <fullName evidence="2">Uncharacterized protein</fullName>
    </submittedName>
</protein>
<evidence type="ECO:0000313" key="2">
    <source>
        <dbReference type="EMBL" id="CAD7439539.1"/>
    </source>
</evidence>
<accession>A0A7R9HXC5</accession>
<evidence type="ECO:0000256" key="1">
    <source>
        <dbReference type="SAM" id="MobiDB-lite"/>
    </source>
</evidence>
<name>A0A7R9HXC5_9NEOP</name>
<proteinExistence type="predicted"/>
<dbReference type="EMBL" id="OD564715">
    <property type="protein sequence ID" value="CAD7439539.1"/>
    <property type="molecule type" value="Genomic_DNA"/>
</dbReference>
<sequence>MGAAEVNPHLRGGVENNLGKTTPSSPERDSNLDLPVLGSLAQHDTSALANYCMPPSYTGFCCIISPGRYWVGCSFIGAECGRFALSLIDYSRGGGHAPFFGPLAIVPMGRALFFSGKQG</sequence>
<gene>
    <name evidence="2" type="ORF">TBIB3V08_LOCUS2100</name>
</gene>